<accession>A0ABZ0IAP0</accession>
<dbReference type="Pfam" id="PF14336">
    <property type="entry name" value="GLUCM-like_C"/>
    <property type="match status" value="1"/>
</dbReference>
<organism evidence="2 3">
    <name type="scientific">Congregibacter brevis</name>
    <dbReference type="NCBI Taxonomy" id="3081201"/>
    <lineage>
        <taxon>Bacteria</taxon>
        <taxon>Pseudomonadati</taxon>
        <taxon>Pseudomonadota</taxon>
        <taxon>Gammaproteobacteria</taxon>
        <taxon>Cellvibrionales</taxon>
        <taxon>Halieaceae</taxon>
        <taxon>Congregibacter</taxon>
    </lineage>
</organism>
<sequence length="286" mass="31069">MNLSELTESMEQLLVERNLRRMAELRPALESGYVLRAGRLLADADSVLIGTGFPVLETFETDGPLGAIALYKALEQLGKKCHLACADPLAGALDQDFEVLKLQAFDLDSARREAESMLATLKPDVVVSIERPGLAEDNRYYNMRGEDISIRCAIFDYYLTLSPGSSVAIGDGGNEIGMGKLQAEVSALDIHGAATSCDELLIADVSNWGAYALVAILEALTHTRLLASVEHHETLRYLSERGSIDGVTRENTLTEDGLPASAGADLLGQLQQRLDEYDPSQENEKV</sequence>
<reference evidence="2 3" key="1">
    <citation type="submission" date="2023-10" db="EMBL/GenBank/DDBJ databases">
        <title>Two novel species belonging to the OM43/NOR5 clade.</title>
        <authorList>
            <person name="Park M."/>
        </authorList>
    </citation>
    <scope>NUCLEOTIDE SEQUENCE [LARGE SCALE GENOMIC DNA]</scope>
    <source>
        <strain evidence="2 3">IMCC45268</strain>
    </source>
</reference>
<name>A0ABZ0IAP0_9GAMM</name>
<evidence type="ECO:0000313" key="3">
    <source>
        <dbReference type="Proteomes" id="UP001626549"/>
    </source>
</evidence>
<protein>
    <submittedName>
        <fullName evidence="2">DUF4392 domain-containing protein</fullName>
    </submittedName>
</protein>
<evidence type="ECO:0000313" key="2">
    <source>
        <dbReference type="EMBL" id="WOJ96168.1"/>
    </source>
</evidence>
<dbReference type="InterPro" id="IPR025504">
    <property type="entry name" value="GLUCM_C"/>
</dbReference>
<feature type="domain" description="D-glutamate cyclase-like C-terminal" evidence="1">
    <location>
        <begin position="12"/>
        <end position="270"/>
    </location>
</feature>
<dbReference type="PANTHER" id="PTHR32022">
    <property type="entry name" value="D-GLUTAMATE CYCLASE, MITOCHONDRIAL"/>
    <property type="match status" value="1"/>
</dbReference>
<dbReference type="Proteomes" id="UP001626549">
    <property type="component" value="Chromosome"/>
</dbReference>
<keyword evidence="3" id="KW-1185">Reference proteome</keyword>
<dbReference type="EMBL" id="CP136865">
    <property type="protein sequence ID" value="WOJ96168.1"/>
    <property type="molecule type" value="Genomic_DNA"/>
</dbReference>
<proteinExistence type="predicted"/>
<gene>
    <name evidence="2" type="ORF">R0137_13065</name>
</gene>
<dbReference type="RefSeq" id="WP_407326855.1">
    <property type="nucleotide sequence ID" value="NZ_CP136865.1"/>
</dbReference>
<dbReference type="PANTHER" id="PTHR32022:SF10">
    <property type="entry name" value="D-GLUTAMATE CYCLASE, MITOCHONDRIAL"/>
    <property type="match status" value="1"/>
</dbReference>
<evidence type="ECO:0000259" key="1">
    <source>
        <dbReference type="Pfam" id="PF14336"/>
    </source>
</evidence>
<dbReference type="Gene3D" id="3.90.1640.20">
    <property type="entry name" value="TON_0340"/>
    <property type="match status" value="1"/>
</dbReference>